<protein>
    <submittedName>
        <fullName evidence="2">Uncharacterized protein</fullName>
    </submittedName>
</protein>
<gene>
    <name evidence="2" type="ORF">R1sor_023398</name>
</gene>
<keyword evidence="3" id="KW-1185">Reference proteome</keyword>
<dbReference type="EMBL" id="JBJQOH010000007">
    <property type="protein sequence ID" value="KAL3680442.1"/>
    <property type="molecule type" value="Genomic_DNA"/>
</dbReference>
<evidence type="ECO:0000256" key="1">
    <source>
        <dbReference type="SAM" id="MobiDB-lite"/>
    </source>
</evidence>
<organism evidence="2 3">
    <name type="scientific">Riccia sorocarpa</name>
    <dbReference type="NCBI Taxonomy" id="122646"/>
    <lineage>
        <taxon>Eukaryota</taxon>
        <taxon>Viridiplantae</taxon>
        <taxon>Streptophyta</taxon>
        <taxon>Embryophyta</taxon>
        <taxon>Marchantiophyta</taxon>
        <taxon>Marchantiopsida</taxon>
        <taxon>Marchantiidae</taxon>
        <taxon>Marchantiales</taxon>
        <taxon>Ricciaceae</taxon>
        <taxon>Riccia</taxon>
    </lineage>
</organism>
<evidence type="ECO:0000313" key="3">
    <source>
        <dbReference type="Proteomes" id="UP001633002"/>
    </source>
</evidence>
<evidence type="ECO:0000313" key="2">
    <source>
        <dbReference type="EMBL" id="KAL3680442.1"/>
    </source>
</evidence>
<comment type="caution">
    <text evidence="2">The sequence shown here is derived from an EMBL/GenBank/DDBJ whole genome shotgun (WGS) entry which is preliminary data.</text>
</comment>
<dbReference type="Proteomes" id="UP001633002">
    <property type="component" value="Unassembled WGS sequence"/>
</dbReference>
<reference evidence="2 3" key="1">
    <citation type="submission" date="2024-09" db="EMBL/GenBank/DDBJ databases">
        <title>Chromosome-scale assembly of Riccia sorocarpa.</title>
        <authorList>
            <person name="Paukszto L."/>
        </authorList>
    </citation>
    <scope>NUCLEOTIDE SEQUENCE [LARGE SCALE GENOMIC DNA]</scope>
    <source>
        <strain evidence="2">LP-2024</strain>
        <tissue evidence="2">Aerial parts of the thallus</tissue>
    </source>
</reference>
<proteinExistence type="predicted"/>
<feature type="compositionally biased region" description="Acidic residues" evidence="1">
    <location>
        <begin position="104"/>
        <end position="113"/>
    </location>
</feature>
<feature type="region of interest" description="Disordered" evidence="1">
    <location>
        <begin position="1"/>
        <end position="121"/>
    </location>
</feature>
<dbReference type="AlphaFoldDB" id="A0ABD3GPN3"/>
<feature type="compositionally biased region" description="Acidic residues" evidence="1">
    <location>
        <begin position="87"/>
        <end position="96"/>
    </location>
</feature>
<feature type="compositionally biased region" description="Polar residues" evidence="1">
    <location>
        <begin position="28"/>
        <end position="41"/>
    </location>
</feature>
<name>A0ABD3GPN3_9MARC</name>
<accession>A0ABD3GPN3</accession>
<sequence>MGTSPPRRSMDYKAAVSPSRGGAAFFGQNHTEPNSHFNVASNDYGYHVDNMGLADNAGYEPFNGKHPAARPPNLQNSTPADIPNEQEPADQEEEDYQGQLHDILEDEPEDEDDKVQGDQQDGGYIERHNAWVDVLDENLQKTRRNLAARDASEGVEMDMGELLSAVEDIIEITGEDGDVATYTMFLYSRLLQKASETCKTILL</sequence>